<reference evidence="1 2" key="1">
    <citation type="journal article" date="2019" name="Commun. Biol.">
        <title>The bagworm genome reveals a unique fibroin gene that provides high tensile strength.</title>
        <authorList>
            <person name="Kono N."/>
            <person name="Nakamura H."/>
            <person name="Ohtoshi R."/>
            <person name="Tomita M."/>
            <person name="Numata K."/>
            <person name="Arakawa K."/>
        </authorList>
    </citation>
    <scope>NUCLEOTIDE SEQUENCE [LARGE SCALE GENOMIC DNA]</scope>
</reference>
<name>A0A4C1TDN8_EUMVA</name>
<dbReference type="OrthoDB" id="7487383at2759"/>
<dbReference type="AlphaFoldDB" id="A0A4C1TDN8"/>
<dbReference type="EMBL" id="BGZK01000046">
    <property type="protein sequence ID" value="GBP11517.1"/>
    <property type="molecule type" value="Genomic_DNA"/>
</dbReference>
<proteinExistence type="predicted"/>
<comment type="caution">
    <text evidence="1">The sequence shown here is derived from an EMBL/GenBank/DDBJ whole genome shotgun (WGS) entry which is preliminary data.</text>
</comment>
<dbReference type="Proteomes" id="UP000299102">
    <property type="component" value="Unassembled WGS sequence"/>
</dbReference>
<organism evidence="1 2">
    <name type="scientific">Eumeta variegata</name>
    <name type="common">Bagworm moth</name>
    <name type="synonym">Eumeta japonica</name>
    <dbReference type="NCBI Taxonomy" id="151549"/>
    <lineage>
        <taxon>Eukaryota</taxon>
        <taxon>Metazoa</taxon>
        <taxon>Ecdysozoa</taxon>
        <taxon>Arthropoda</taxon>
        <taxon>Hexapoda</taxon>
        <taxon>Insecta</taxon>
        <taxon>Pterygota</taxon>
        <taxon>Neoptera</taxon>
        <taxon>Endopterygota</taxon>
        <taxon>Lepidoptera</taxon>
        <taxon>Glossata</taxon>
        <taxon>Ditrysia</taxon>
        <taxon>Tineoidea</taxon>
        <taxon>Psychidae</taxon>
        <taxon>Oiketicinae</taxon>
        <taxon>Eumeta</taxon>
    </lineage>
</organism>
<gene>
    <name evidence="1" type="ORF">EVAR_92998_1</name>
</gene>
<sequence length="97" mass="11455">MKGVALKLSCIETPQCLNSGHRPVLMRVEEEVRQRVLFPPKDVLYLITQDEVSKHIKVLKIRKTSDLIILAHNNPFDLLNMFQMVLKPKERQWRFLM</sequence>
<evidence type="ECO:0000313" key="1">
    <source>
        <dbReference type="EMBL" id="GBP11517.1"/>
    </source>
</evidence>
<protein>
    <submittedName>
        <fullName evidence="1">Uncharacterized protein</fullName>
    </submittedName>
</protein>
<keyword evidence="2" id="KW-1185">Reference proteome</keyword>
<evidence type="ECO:0000313" key="2">
    <source>
        <dbReference type="Proteomes" id="UP000299102"/>
    </source>
</evidence>
<accession>A0A4C1TDN8</accession>